<reference evidence="2 3" key="1">
    <citation type="submission" date="2020-07" db="EMBL/GenBank/DDBJ databases">
        <title>Sequencing the genomes of 1000 actinobacteria strains.</title>
        <authorList>
            <person name="Klenk H.-P."/>
        </authorList>
    </citation>
    <scope>NUCLEOTIDE SEQUENCE [LARGE SCALE GENOMIC DNA]</scope>
    <source>
        <strain evidence="2 3">DSM 18448</strain>
    </source>
</reference>
<evidence type="ECO:0008006" key="4">
    <source>
        <dbReference type="Google" id="ProtNLM"/>
    </source>
</evidence>
<dbReference type="Proteomes" id="UP000579605">
    <property type="component" value="Unassembled WGS sequence"/>
</dbReference>
<keyword evidence="1" id="KW-0472">Membrane</keyword>
<feature type="transmembrane region" description="Helical" evidence="1">
    <location>
        <begin position="7"/>
        <end position="30"/>
    </location>
</feature>
<keyword evidence="1" id="KW-1133">Transmembrane helix</keyword>
<dbReference type="EMBL" id="JACBZH010000001">
    <property type="protein sequence ID" value="NYH87913.1"/>
    <property type="molecule type" value="Genomic_DNA"/>
</dbReference>
<accession>A0A852Z6B3</accession>
<name>A0A852Z6B3_9ACTN</name>
<keyword evidence="3" id="KW-1185">Reference proteome</keyword>
<keyword evidence="1" id="KW-0812">Transmembrane</keyword>
<evidence type="ECO:0000256" key="1">
    <source>
        <dbReference type="SAM" id="Phobius"/>
    </source>
</evidence>
<gene>
    <name evidence="2" type="ORF">F4554_000551</name>
</gene>
<dbReference type="AlphaFoldDB" id="A0A852Z6B3"/>
<evidence type="ECO:0000313" key="3">
    <source>
        <dbReference type="Proteomes" id="UP000579605"/>
    </source>
</evidence>
<protein>
    <recommendedName>
        <fullName evidence="4">Low temperature requirement A protein (LtrA)</fullName>
    </recommendedName>
</protein>
<feature type="transmembrane region" description="Helical" evidence="1">
    <location>
        <begin position="50"/>
        <end position="74"/>
    </location>
</feature>
<comment type="caution">
    <text evidence="2">The sequence shown here is derived from an EMBL/GenBank/DDBJ whole genome shotgun (WGS) entry which is preliminary data.</text>
</comment>
<proteinExistence type="predicted"/>
<organism evidence="2 3">
    <name type="scientific">Actinopolymorpha rutila</name>
    <dbReference type="NCBI Taxonomy" id="446787"/>
    <lineage>
        <taxon>Bacteria</taxon>
        <taxon>Bacillati</taxon>
        <taxon>Actinomycetota</taxon>
        <taxon>Actinomycetes</taxon>
        <taxon>Propionibacteriales</taxon>
        <taxon>Actinopolymorphaceae</taxon>
        <taxon>Actinopolymorpha</taxon>
    </lineage>
</organism>
<sequence>MSRPGSVPWLTAGAAVTVPVAVFLCAVWVLHVRPHRLPAVRNAVYPGAALLVLASTFTAAATLVTGLLLVALVATAELLSRRDAASTAS</sequence>
<evidence type="ECO:0000313" key="2">
    <source>
        <dbReference type="EMBL" id="NYH87913.1"/>
    </source>
</evidence>